<dbReference type="OrthoDB" id="7471688at2"/>
<dbReference type="Pfam" id="PF03203">
    <property type="entry name" value="MerC"/>
    <property type="match status" value="1"/>
</dbReference>
<dbReference type="EMBL" id="BBPI01000037">
    <property type="protein sequence ID" value="GAM00835.1"/>
    <property type="molecule type" value="Genomic_DNA"/>
</dbReference>
<accession>A0A0A1W5Z4</accession>
<protein>
    <recommendedName>
        <fullName evidence="4">MerC mercury resistance protein</fullName>
    </recommendedName>
</protein>
<dbReference type="AlphaFoldDB" id="A0A0A1W5Z4"/>
<sequence length="137" mass="14415">MVDDASLSRSHHGGFQHMDALAISASTLRLIHCLVLPVLIAFLPAIAEWADLGEAFHIVMLALAVPLSGLTLFGGWRRHRVVFPVIAGAVGLILLMLGLVFEGQGAGTALTVAGGLVLAVAHVANLRATNLHRLMTL</sequence>
<dbReference type="RefSeq" id="WP_042486435.1">
    <property type="nucleotide sequence ID" value="NZ_BBPI01000037.1"/>
</dbReference>
<dbReference type="InterPro" id="IPR004891">
    <property type="entry name" value="Mercury-R_MerC"/>
</dbReference>
<dbReference type="Proteomes" id="UP000032305">
    <property type="component" value="Unassembled WGS sequence"/>
</dbReference>
<dbReference type="eggNOG" id="ENOG5032XTN">
    <property type="taxonomic scope" value="Bacteria"/>
</dbReference>
<keyword evidence="1" id="KW-0812">Transmembrane</keyword>
<dbReference type="GO" id="GO:0015097">
    <property type="term" value="F:mercury ion transmembrane transporter activity"/>
    <property type="evidence" value="ECO:0007669"/>
    <property type="project" value="InterPro"/>
</dbReference>
<feature type="transmembrane region" description="Helical" evidence="1">
    <location>
        <begin position="107"/>
        <end position="126"/>
    </location>
</feature>
<keyword evidence="3" id="KW-1185">Reference proteome</keyword>
<feature type="transmembrane region" description="Helical" evidence="1">
    <location>
        <begin position="21"/>
        <end position="43"/>
    </location>
</feature>
<evidence type="ECO:0000256" key="1">
    <source>
        <dbReference type="SAM" id="Phobius"/>
    </source>
</evidence>
<evidence type="ECO:0000313" key="3">
    <source>
        <dbReference type="Proteomes" id="UP000032305"/>
    </source>
</evidence>
<proteinExistence type="predicted"/>
<dbReference type="GO" id="GO:0016020">
    <property type="term" value="C:membrane"/>
    <property type="evidence" value="ECO:0007669"/>
    <property type="project" value="InterPro"/>
</dbReference>
<evidence type="ECO:0008006" key="4">
    <source>
        <dbReference type="Google" id="ProtNLM"/>
    </source>
</evidence>
<comment type="caution">
    <text evidence="2">The sequence shown here is derived from an EMBL/GenBank/DDBJ whole genome shotgun (WGS) entry which is preliminary data.</text>
</comment>
<gene>
    <name evidence="2" type="ORF">SP5_037_00280</name>
</gene>
<name>A0A0A1W5Z4_9SPHN</name>
<feature type="transmembrane region" description="Helical" evidence="1">
    <location>
        <begin position="55"/>
        <end position="74"/>
    </location>
</feature>
<reference evidence="2 3" key="1">
    <citation type="submission" date="2014-11" db="EMBL/GenBank/DDBJ databases">
        <title>Whole genome shotgun sequence of Sphingomonas parapaucimobilis NBRC 15100.</title>
        <authorList>
            <person name="Katano-Makiyama Y."/>
            <person name="Hosoyama A."/>
            <person name="Hashimoto M."/>
            <person name="Hosoyama Y."/>
            <person name="Noguchi M."/>
            <person name="Numata M."/>
            <person name="Tsuchikane K."/>
            <person name="Hirakata S."/>
            <person name="Uohara A."/>
            <person name="Shimodaira J."/>
            <person name="Ohji S."/>
            <person name="Ichikawa N."/>
            <person name="Kimura A."/>
            <person name="Yamazoe A."/>
            <person name="Fujita N."/>
        </authorList>
    </citation>
    <scope>NUCLEOTIDE SEQUENCE [LARGE SCALE GENOMIC DNA]</scope>
    <source>
        <strain evidence="2 3">NBRC 15100</strain>
    </source>
</reference>
<keyword evidence="1" id="KW-1133">Transmembrane helix</keyword>
<evidence type="ECO:0000313" key="2">
    <source>
        <dbReference type="EMBL" id="GAM00835.1"/>
    </source>
</evidence>
<keyword evidence="1" id="KW-0472">Membrane</keyword>
<feature type="transmembrane region" description="Helical" evidence="1">
    <location>
        <begin position="81"/>
        <end position="101"/>
    </location>
</feature>
<organism evidence="2 3">
    <name type="scientific">Sphingomonas parapaucimobilis NBRC 15100</name>
    <dbReference type="NCBI Taxonomy" id="1219049"/>
    <lineage>
        <taxon>Bacteria</taxon>
        <taxon>Pseudomonadati</taxon>
        <taxon>Pseudomonadota</taxon>
        <taxon>Alphaproteobacteria</taxon>
        <taxon>Sphingomonadales</taxon>
        <taxon>Sphingomonadaceae</taxon>
        <taxon>Sphingomonas</taxon>
    </lineage>
</organism>